<dbReference type="EMBL" id="CP042910">
    <property type="protein sequence ID" value="QEG19442.1"/>
    <property type="molecule type" value="Genomic_DNA"/>
</dbReference>
<gene>
    <name evidence="2" type="ORF">GmarT_53420</name>
</gene>
<keyword evidence="1" id="KW-1133">Transmembrane helix</keyword>
<name>A0ABX5YV75_9PLAN</name>
<feature type="transmembrane region" description="Helical" evidence="1">
    <location>
        <begin position="28"/>
        <end position="49"/>
    </location>
</feature>
<accession>A0ABX5YV75</accession>
<reference evidence="2 3" key="1">
    <citation type="submission" date="2019-08" db="EMBL/GenBank/DDBJ databases">
        <title>Deep-cultivation of Planctomycetes and their phenomic and genomic characterization uncovers novel biology.</title>
        <authorList>
            <person name="Wiegand S."/>
            <person name="Jogler M."/>
            <person name="Boedeker C."/>
            <person name="Pinto D."/>
            <person name="Vollmers J."/>
            <person name="Rivas-Marin E."/>
            <person name="Kohn T."/>
            <person name="Peeters S.H."/>
            <person name="Heuer A."/>
            <person name="Rast P."/>
            <person name="Oberbeckmann S."/>
            <person name="Bunk B."/>
            <person name="Jeske O."/>
            <person name="Meyerdierks A."/>
            <person name="Storesund J.E."/>
            <person name="Kallscheuer N."/>
            <person name="Luecker S."/>
            <person name="Lage O.M."/>
            <person name="Pohl T."/>
            <person name="Merkel B.J."/>
            <person name="Hornburger P."/>
            <person name="Mueller R.-W."/>
            <person name="Bruemmer F."/>
            <person name="Labrenz M."/>
            <person name="Spormann A.M."/>
            <person name="Op den Camp H."/>
            <person name="Overmann J."/>
            <person name="Amann R."/>
            <person name="Jetten M.S.M."/>
            <person name="Mascher T."/>
            <person name="Medema M.H."/>
            <person name="Devos D.P."/>
            <person name="Kaster A.-K."/>
            <person name="Ovreas L."/>
            <person name="Rohde M."/>
            <person name="Galperin M.Y."/>
            <person name="Jogler C."/>
        </authorList>
    </citation>
    <scope>NUCLEOTIDE SEQUENCE [LARGE SCALE GENOMIC DNA]</scope>
    <source>
        <strain evidence="2 3">DSM 8797</strain>
    </source>
</reference>
<organism evidence="2 3">
    <name type="scientific">Gimesia maris</name>
    <dbReference type="NCBI Taxonomy" id="122"/>
    <lineage>
        <taxon>Bacteria</taxon>
        <taxon>Pseudomonadati</taxon>
        <taxon>Planctomycetota</taxon>
        <taxon>Planctomycetia</taxon>
        <taxon>Planctomycetales</taxon>
        <taxon>Planctomycetaceae</taxon>
        <taxon>Gimesia</taxon>
    </lineage>
</organism>
<proteinExistence type="predicted"/>
<keyword evidence="3" id="KW-1185">Reference proteome</keyword>
<dbReference type="RefSeq" id="WP_149303430.1">
    <property type="nucleotide sequence ID" value="NZ_CP043931.1"/>
</dbReference>
<keyword evidence="1" id="KW-0472">Membrane</keyword>
<keyword evidence="1" id="KW-0812">Transmembrane</keyword>
<evidence type="ECO:0000313" key="2">
    <source>
        <dbReference type="EMBL" id="QEG19442.1"/>
    </source>
</evidence>
<dbReference type="Proteomes" id="UP000322887">
    <property type="component" value="Chromosome"/>
</dbReference>
<evidence type="ECO:0000313" key="3">
    <source>
        <dbReference type="Proteomes" id="UP000322887"/>
    </source>
</evidence>
<sequence length="1746" mass="193952">MKFTCMKQTTHNDSQLQQLQQSRRGSTLLIVIALLAMLSLLGVVFYTFASQEERSAQYFTEAAINDADAGLDADVLFNWGLRQLIVGPDDQYYNSALHGRWHSMLPKMFGSDVHPFNGQGINVVMDGSANPGRIFIDQNYDGIDDATQGGLGLDVNEELLSLNHSRAAHGGTLPFALRSENIPEPDVDYTSPDINNLFLAYDGYTLDGGTIRRVVIPSFLRPQYLRDTSTGDHIDDWYENDGTLVAEKDTRTRVLRPHPAHVFVDPGGTATTTPRFTPLFPFQPSSNPSGTAQNGELGIFTGSFNSGAPIVELDVDNDNDGLIEGIWMDLDFPPVEHPNQPTKYILPLFSFTVYDMDGLINLNTAGNMRRPDDIDLNYDPTNNFFGEDDSIYTDKYLFLSRSNLGLSSPGEINPQWALNARPDKVASGGDMVDSAVATDVLLQHRLFFGEYPYPYGAIGAPRTYGGAGDFQDAYENSVAWRENSNMEYFFLNFGRPEFGIPSPLDNGTQSNISDLYPGRWGETNLLYDSQRIDPSDPIYLLEQVPNPTKSFPRPGQTLVDDNANRYEGGTLSGSLDGNRSNVHSFMHPLSYNGAGRTNKTGINYRLPAIGYNGWKGYEDFEFAGTTRYNGNPIFFKNSIADETAARGTLVDEADEMTVDLEKVQRPYDEPFTAADLAFLHLSQTDQDNTGVNSRLENLLPFNFGRASTVNSRGNAIRKTFTTMSWGRKQFAMADSLKNRPNADGSISNLDTSNRYLSWLFSADTNNDGKLEFPPDFTNEVDLDFSGNLNYTDWFGNTRGTNIEDLNGSGSRDTNKIAGTALDPFRRPLRQLLTVERGNTTTSRQQMKLNINQVLVFEDTGTGQTVTTRPLTPHPGEDVNDNGVLDPGEDLNGNNVLDNLTSTTINTSWYAYNLPAYPPTTTEQQEFWARYDRQSMARDIYVLLYTLGGSKDNLDYRADNSGNALYTDTQMKEMAQFAVNVVDALDPDDVITRFEYDKNLHDGWGLGDNPYRSDDETTLASSLGISSQAGQRGVVYGVEAQKLTLSEFLAIKAKKVEDSSSNPYDHPATDYNDEKDRYYTFIELQNSYHQAVSFENDAWQIRLEPRANAGGVSGDYSNLDNLDVSHPEPTLNDTHKRRVTLRSGAVSRGEIFSIRSAGDNENTDPMSAMPRDSFFRVDPNFAGGAPTFTTIAPRDITTPAIDLITDDDSTDFLMTSEADTVTPISTRGDLLNDSNTDPTNTDFRDLTFVVRLMRRVHLGRDKPAMNNSVDNDDNPWVEVDSMVVSGMEEFELQESDMAADIQDELNTLQSFERVQPLHARGTGEDKHDAGNAGTSYRANTVGTINSKTRNKYKGSDLAILQGADGVPGISGVNDDNLNGPDDVEEAGWAFADDRPRFNLWQPHFDRDFASKVELLSIPLVGPNRITRDLATEAGVQARTDTSTDVDRANDVRFAGVQKFLDPSGPDDTDFGDPAPTCDDNRWYRVLEFVEVPTRSHRQLGNPLNDPRVPGRINLNTMRHPAVLAALLDDSDAFTLDMSVTDLHPQLNATHLSGGDWWREFVESRDAMDLGLTNTPHIPGTPGSRPFRSFDYATGYTDNATVNNLRENTIFRSLPTDISSSNPNPRLLFELTTSAEHLGSAGLNNVDVHTRNRILSKIDANTTTRSNTFVVFMSVAYFEATGGGTTVYGDPVSIGERMSPDVPARTANQPDYRGFFVIDRTRAEQAFEPSTGKFDHWKRLVRYRHQVQ</sequence>
<evidence type="ECO:0000256" key="1">
    <source>
        <dbReference type="SAM" id="Phobius"/>
    </source>
</evidence>
<protein>
    <submittedName>
        <fullName evidence="2">Uncharacterized protein</fullName>
    </submittedName>
</protein>